<evidence type="ECO:0000313" key="1">
    <source>
        <dbReference type="EMBL" id="GAG08726.1"/>
    </source>
</evidence>
<protein>
    <submittedName>
        <fullName evidence="1">Uncharacterized protein</fullName>
    </submittedName>
</protein>
<reference evidence="1" key="1">
    <citation type="journal article" date="2014" name="Front. Microbiol.">
        <title>High frequency of phylogenetically diverse reductive dehalogenase-homologous genes in deep subseafloor sedimentary metagenomes.</title>
        <authorList>
            <person name="Kawai M."/>
            <person name="Futagami T."/>
            <person name="Toyoda A."/>
            <person name="Takaki Y."/>
            <person name="Nishi S."/>
            <person name="Hori S."/>
            <person name="Arai W."/>
            <person name="Tsubouchi T."/>
            <person name="Morono Y."/>
            <person name="Uchiyama I."/>
            <person name="Ito T."/>
            <person name="Fujiyama A."/>
            <person name="Inagaki F."/>
            <person name="Takami H."/>
        </authorList>
    </citation>
    <scope>NUCLEOTIDE SEQUENCE</scope>
    <source>
        <strain evidence="1">Expedition CK06-06</strain>
    </source>
</reference>
<dbReference type="AlphaFoldDB" id="X0W7U7"/>
<accession>X0W7U7</accession>
<proteinExistence type="predicted"/>
<feature type="non-terminal residue" evidence="1">
    <location>
        <position position="1"/>
    </location>
</feature>
<comment type="caution">
    <text evidence="1">The sequence shown here is derived from an EMBL/GenBank/DDBJ whole genome shotgun (WGS) entry which is preliminary data.</text>
</comment>
<organism evidence="1">
    <name type="scientific">marine sediment metagenome</name>
    <dbReference type="NCBI Taxonomy" id="412755"/>
    <lineage>
        <taxon>unclassified sequences</taxon>
        <taxon>metagenomes</taxon>
        <taxon>ecological metagenomes</taxon>
    </lineage>
</organism>
<gene>
    <name evidence="1" type="ORF">S01H1_36958</name>
</gene>
<sequence length="180" mass="19975">IQNILAASCLSVTPPGGTLNKVEFTGLGGVKWAVPGNIDYGNSVSVKFLEFNRTPLLDIMHGWVKMIRDYRTGITDLEDGDEGSGYTKGTYASIMYYWTTAPDAKTVEYYAAYDGVFPTKDPQDLYTSDVETVGRLDLDIEFNVDYTWHEPWVRTKCQGFANGIFAAAKQNVINYGPAQT</sequence>
<name>X0W7U7_9ZZZZ</name>
<dbReference type="EMBL" id="BARS01023195">
    <property type="protein sequence ID" value="GAG08726.1"/>
    <property type="molecule type" value="Genomic_DNA"/>
</dbReference>